<feature type="compositionally biased region" description="Basic and acidic residues" evidence="1">
    <location>
        <begin position="32"/>
        <end position="43"/>
    </location>
</feature>
<dbReference type="Proteomes" id="UP000765509">
    <property type="component" value="Unassembled WGS sequence"/>
</dbReference>
<proteinExistence type="predicted"/>
<name>A0A9Q3CF88_9BASI</name>
<evidence type="ECO:0000313" key="2">
    <source>
        <dbReference type="EMBL" id="MBW0481903.1"/>
    </source>
</evidence>
<comment type="caution">
    <text evidence="2">The sequence shown here is derived from an EMBL/GenBank/DDBJ whole genome shotgun (WGS) entry which is preliminary data.</text>
</comment>
<reference evidence="2" key="1">
    <citation type="submission" date="2021-03" db="EMBL/GenBank/DDBJ databases">
        <title>Draft genome sequence of rust myrtle Austropuccinia psidii MF-1, a brazilian biotype.</title>
        <authorList>
            <person name="Quecine M.C."/>
            <person name="Pachon D.M.R."/>
            <person name="Bonatelli M.L."/>
            <person name="Correr F.H."/>
            <person name="Franceschini L.M."/>
            <person name="Leite T.F."/>
            <person name="Margarido G.R.A."/>
            <person name="Almeida C.A."/>
            <person name="Ferrarezi J.A."/>
            <person name="Labate C.A."/>
        </authorList>
    </citation>
    <scope>NUCLEOTIDE SEQUENCE</scope>
    <source>
        <strain evidence="2">MF-1</strain>
    </source>
</reference>
<feature type="region of interest" description="Disordered" evidence="1">
    <location>
        <begin position="27"/>
        <end position="71"/>
    </location>
</feature>
<accession>A0A9Q3CF88</accession>
<gene>
    <name evidence="2" type="ORF">O181_021618</name>
</gene>
<evidence type="ECO:0000256" key="1">
    <source>
        <dbReference type="SAM" id="MobiDB-lite"/>
    </source>
</evidence>
<protein>
    <submittedName>
        <fullName evidence="2">Uncharacterized protein</fullName>
    </submittedName>
</protein>
<dbReference type="EMBL" id="AVOT02006564">
    <property type="protein sequence ID" value="MBW0481903.1"/>
    <property type="molecule type" value="Genomic_DNA"/>
</dbReference>
<dbReference type="AlphaFoldDB" id="A0A9Q3CF88"/>
<evidence type="ECO:0000313" key="3">
    <source>
        <dbReference type="Proteomes" id="UP000765509"/>
    </source>
</evidence>
<feature type="compositionally biased region" description="Basic and acidic residues" evidence="1">
    <location>
        <begin position="51"/>
        <end position="60"/>
    </location>
</feature>
<organism evidence="2 3">
    <name type="scientific">Austropuccinia psidii MF-1</name>
    <dbReference type="NCBI Taxonomy" id="1389203"/>
    <lineage>
        <taxon>Eukaryota</taxon>
        <taxon>Fungi</taxon>
        <taxon>Dikarya</taxon>
        <taxon>Basidiomycota</taxon>
        <taxon>Pucciniomycotina</taxon>
        <taxon>Pucciniomycetes</taxon>
        <taxon>Pucciniales</taxon>
        <taxon>Sphaerophragmiaceae</taxon>
        <taxon>Austropuccinia</taxon>
    </lineage>
</organism>
<sequence>MVPVHFRNLGMPRNNPEYRQGMFRTRISQSGHQHEWQDTEGSHTHTAIHIETQKEPKTRGLEGYGSSSSAP</sequence>
<keyword evidence="3" id="KW-1185">Reference proteome</keyword>